<dbReference type="EMBL" id="PGGW01000058">
    <property type="protein sequence ID" value="PJE96340.1"/>
    <property type="molecule type" value="Genomic_DNA"/>
</dbReference>
<dbReference type="SUPFAM" id="SSF55961">
    <property type="entry name" value="Bet v1-like"/>
    <property type="match status" value="1"/>
</dbReference>
<evidence type="ECO:0008006" key="4">
    <source>
        <dbReference type="Google" id="ProtNLM"/>
    </source>
</evidence>
<gene>
    <name evidence="2" type="ORF">CUT44_17560</name>
</gene>
<sequence length="301" mass="32137">MSAGQRGRAVPAWLCRRRLARTGRGRPEGRRVAGAVLPGGGRMPQVRVYVSIPLPVEEVFGYLADGCNLADWHSGVMEVRPDGTRDGARDGTAGTDGTAGADGTDGTVEAYRYRFPGRRHECLLTRAVCEPPVRVGFVGQRMWTPLGTQVPRYDFRLWPREGGCRVEVGVTSSLSGAMVLLWPVVACGWRRDLPFDAQRLYERLTGGGGEPVAEEERAVLTAYGAAGGGPAGSLPGDVPAPDFRAPDLRSPAASLGAAGGLGAGPDISTDPGFGPVEPCWRASAEPRWRRSVRRFRPVPHG</sequence>
<accession>A0A2M8LWK3</accession>
<protein>
    <recommendedName>
        <fullName evidence="4">SRPBCC family protein</fullName>
    </recommendedName>
</protein>
<feature type="region of interest" description="Disordered" evidence="1">
    <location>
        <begin position="230"/>
        <end position="249"/>
    </location>
</feature>
<evidence type="ECO:0000313" key="2">
    <source>
        <dbReference type="EMBL" id="PJE96340.1"/>
    </source>
</evidence>
<proteinExistence type="predicted"/>
<dbReference type="Proteomes" id="UP000230407">
    <property type="component" value="Unassembled WGS sequence"/>
</dbReference>
<organism evidence="2 3">
    <name type="scientific">Streptomyces carminius</name>
    <dbReference type="NCBI Taxonomy" id="2665496"/>
    <lineage>
        <taxon>Bacteria</taxon>
        <taxon>Bacillati</taxon>
        <taxon>Actinomycetota</taxon>
        <taxon>Actinomycetes</taxon>
        <taxon>Kitasatosporales</taxon>
        <taxon>Streptomycetaceae</taxon>
        <taxon>Streptomyces</taxon>
    </lineage>
</organism>
<reference evidence="2 3" key="1">
    <citation type="submission" date="2017-11" db="EMBL/GenBank/DDBJ databases">
        <title>Streptomyces carmine sp. nov., a novel actinomycete isolated from Sophora alopecuroides in Xinjiang, China.</title>
        <authorList>
            <person name="Wang Y."/>
            <person name="Luo X."/>
            <person name="Wan C."/>
            <person name="Zhang L."/>
        </authorList>
    </citation>
    <scope>NUCLEOTIDE SEQUENCE [LARGE SCALE GENOMIC DNA]</scope>
    <source>
        <strain evidence="2 3">TRM SA0054</strain>
    </source>
</reference>
<feature type="region of interest" description="Disordered" evidence="1">
    <location>
        <begin position="80"/>
        <end position="103"/>
    </location>
</feature>
<evidence type="ECO:0000313" key="3">
    <source>
        <dbReference type="Proteomes" id="UP000230407"/>
    </source>
</evidence>
<feature type="compositionally biased region" description="Basic and acidic residues" evidence="1">
    <location>
        <begin position="80"/>
        <end position="89"/>
    </location>
</feature>
<dbReference type="Pfam" id="PF10604">
    <property type="entry name" value="Polyketide_cyc2"/>
    <property type="match status" value="1"/>
</dbReference>
<dbReference type="InterPro" id="IPR019587">
    <property type="entry name" value="Polyketide_cyclase/dehydratase"/>
</dbReference>
<dbReference type="InterPro" id="IPR023393">
    <property type="entry name" value="START-like_dom_sf"/>
</dbReference>
<comment type="caution">
    <text evidence="2">The sequence shown here is derived from an EMBL/GenBank/DDBJ whole genome shotgun (WGS) entry which is preliminary data.</text>
</comment>
<dbReference type="AlphaFoldDB" id="A0A2M8LWK3"/>
<dbReference type="Gene3D" id="3.30.530.20">
    <property type="match status" value="1"/>
</dbReference>
<evidence type="ECO:0000256" key="1">
    <source>
        <dbReference type="SAM" id="MobiDB-lite"/>
    </source>
</evidence>
<name>A0A2M8LWK3_9ACTN</name>
<feature type="compositionally biased region" description="Low complexity" evidence="1">
    <location>
        <begin position="90"/>
        <end position="103"/>
    </location>
</feature>
<keyword evidence="3" id="KW-1185">Reference proteome</keyword>